<accession>A0ABW1K9J0</accession>
<feature type="transmembrane region" description="Helical" evidence="1">
    <location>
        <begin position="81"/>
        <end position="98"/>
    </location>
</feature>
<name>A0ABW1K9J0_9ACTN</name>
<evidence type="ECO:0000313" key="3">
    <source>
        <dbReference type="Proteomes" id="UP001596203"/>
    </source>
</evidence>
<feature type="transmembrane region" description="Helical" evidence="1">
    <location>
        <begin position="104"/>
        <end position="124"/>
    </location>
</feature>
<protein>
    <recommendedName>
        <fullName evidence="4">Histidine kinase</fullName>
    </recommendedName>
</protein>
<organism evidence="2 3">
    <name type="scientific">Plantactinospora solaniradicis</name>
    <dbReference type="NCBI Taxonomy" id="1723736"/>
    <lineage>
        <taxon>Bacteria</taxon>
        <taxon>Bacillati</taxon>
        <taxon>Actinomycetota</taxon>
        <taxon>Actinomycetes</taxon>
        <taxon>Micromonosporales</taxon>
        <taxon>Micromonosporaceae</taxon>
        <taxon>Plantactinospora</taxon>
    </lineage>
</organism>
<keyword evidence="1" id="KW-1133">Transmembrane helix</keyword>
<keyword evidence="1" id="KW-0472">Membrane</keyword>
<feature type="transmembrane region" description="Helical" evidence="1">
    <location>
        <begin position="47"/>
        <end position="69"/>
    </location>
</feature>
<dbReference type="EMBL" id="JBHSPR010000013">
    <property type="protein sequence ID" value="MFC6018180.1"/>
    <property type="molecule type" value="Genomic_DNA"/>
</dbReference>
<feature type="transmembrane region" description="Helical" evidence="1">
    <location>
        <begin position="157"/>
        <end position="178"/>
    </location>
</feature>
<proteinExistence type="predicted"/>
<reference evidence="3" key="1">
    <citation type="journal article" date="2019" name="Int. J. Syst. Evol. Microbiol.">
        <title>The Global Catalogue of Microorganisms (GCM) 10K type strain sequencing project: providing services to taxonomists for standard genome sequencing and annotation.</title>
        <authorList>
            <consortium name="The Broad Institute Genomics Platform"/>
            <consortium name="The Broad Institute Genome Sequencing Center for Infectious Disease"/>
            <person name="Wu L."/>
            <person name="Ma J."/>
        </authorList>
    </citation>
    <scope>NUCLEOTIDE SEQUENCE [LARGE SCALE GENOMIC DNA]</scope>
    <source>
        <strain evidence="3">ZS-35-S2</strain>
    </source>
</reference>
<evidence type="ECO:0000256" key="1">
    <source>
        <dbReference type="SAM" id="Phobius"/>
    </source>
</evidence>
<feature type="transmembrane region" description="Helical" evidence="1">
    <location>
        <begin position="131"/>
        <end position="151"/>
    </location>
</feature>
<dbReference type="Proteomes" id="UP001596203">
    <property type="component" value="Unassembled WGS sequence"/>
</dbReference>
<keyword evidence="3" id="KW-1185">Reference proteome</keyword>
<gene>
    <name evidence="2" type="ORF">ACFP2T_18465</name>
</gene>
<dbReference type="RefSeq" id="WP_377423300.1">
    <property type="nucleotide sequence ID" value="NZ_JBHSPR010000013.1"/>
</dbReference>
<evidence type="ECO:0000313" key="2">
    <source>
        <dbReference type="EMBL" id="MFC6018180.1"/>
    </source>
</evidence>
<keyword evidence="1" id="KW-0812">Transmembrane</keyword>
<sequence length="372" mass="39902">MARLTGRLAVRIVDRHREALEIGVFALAAGWHVCNDLPMLLSNRHLYSSFSTAALAWSALTAIICYTGWRLVASSAPPRAALPLVAAVLVLGAAVVAVCPPGHLVSMANWAFGAVGWITVLVMVREPRHTVTVILLGPAATLAAVLWHRAFDQVPSFIIAGYAICALQIAVAAGARLVRMNAEDAMEQAGVAAEREIEQRCAEEALEDRVRRYLAVRPATEALLVGLADGTLLPDRPDVREMCAMEAATLRRLCLEGNDVLHPLLRDLHEFAGNARQAGLRVELQTTGEVGEVPDAVRAALVGLARLGSARARGVVRVTVLATTSDLRLGGTADGPLPDDRFPVPEAVTVRHGGGTDRCWWEATWKRGFGYS</sequence>
<comment type="caution">
    <text evidence="2">The sequence shown here is derived from an EMBL/GenBank/DDBJ whole genome shotgun (WGS) entry which is preliminary data.</text>
</comment>
<feature type="transmembrane region" description="Helical" evidence="1">
    <location>
        <begin position="20"/>
        <end position="41"/>
    </location>
</feature>
<evidence type="ECO:0008006" key="4">
    <source>
        <dbReference type="Google" id="ProtNLM"/>
    </source>
</evidence>